<comment type="similarity">
    <text evidence="2">Belongs to the hemerythrin family.</text>
</comment>
<evidence type="ECO:0000313" key="11">
    <source>
        <dbReference type="Proteomes" id="UP000029994"/>
    </source>
</evidence>
<dbReference type="STRING" id="29495.EA26_07255"/>
<dbReference type="AlphaFoldDB" id="A0A099LUH4"/>
<evidence type="ECO:0000256" key="7">
    <source>
        <dbReference type="SAM" id="Coils"/>
    </source>
</evidence>
<dbReference type="eggNOG" id="COG3706">
    <property type="taxonomic scope" value="Bacteria"/>
</dbReference>
<sequence>MNSFKWDKNFETGLDDVDEQHQFLVGFINKYGELLSENNISLQGVQMALFELSRYAEFHFKEEENLMRQAGIYHQHLEHHIQIHHAFMSDVMTMQSFISEQNRESAEQLLNFLIHWLAYHILGIDQNMARQVRAIESGLSPQAAFEQEERKADASTKPLIDALSALFMQVSERNRELLMLNQSLEQKVEERTRQLVEANKQLEVLSFTDSLTKLPNRRFAIRTLKELWEEDHAESDMMVCIMVDADYFKQVNDSCGHDAGDAVLKELAHSLKHSFRSDDIVCRLGGDEFLVICPNTDLHGGLHIAELVRKQVTNLLIPTGMEPWRGSISVGVAQRTKKMQTYTDLIKAADDAVYLAKSQGKNRVKTTQSEHFSEKNAMGMPPCQYQVQ</sequence>
<evidence type="ECO:0000256" key="1">
    <source>
        <dbReference type="ARBA" id="ARBA00001946"/>
    </source>
</evidence>
<dbReference type="Gene3D" id="3.30.70.270">
    <property type="match status" value="1"/>
</dbReference>
<proteinExistence type="inferred from homology"/>
<dbReference type="InterPro" id="IPR012827">
    <property type="entry name" value="Hemerythrin_metal-bd"/>
</dbReference>
<dbReference type="CDD" id="cd12107">
    <property type="entry name" value="Hemerythrin"/>
    <property type="match status" value="1"/>
</dbReference>
<dbReference type="InterPro" id="IPR012312">
    <property type="entry name" value="Hemerythrin-like"/>
</dbReference>
<dbReference type="PANTHER" id="PTHR45138">
    <property type="entry name" value="REGULATORY COMPONENTS OF SENSORY TRANSDUCTION SYSTEM"/>
    <property type="match status" value="1"/>
</dbReference>
<dbReference type="Pfam" id="PF00990">
    <property type="entry name" value="GGDEF"/>
    <property type="match status" value="1"/>
</dbReference>
<feature type="coiled-coil region" evidence="7">
    <location>
        <begin position="174"/>
        <end position="201"/>
    </location>
</feature>
<dbReference type="InterPro" id="IPR016131">
    <property type="entry name" value="Haemerythrin_Fe_BS"/>
</dbReference>
<dbReference type="GO" id="GO:0043709">
    <property type="term" value="P:cell adhesion involved in single-species biofilm formation"/>
    <property type="evidence" value="ECO:0007669"/>
    <property type="project" value="TreeGrafter"/>
</dbReference>
<dbReference type="PROSITE" id="PS50887">
    <property type="entry name" value="GGDEF"/>
    <property type="match status" value="1"/>
</dbReference>
<dbReference type="InterPro" id="IPR043128">
    <property type="entry name" value="Rev_trsase/Diguanyl_cyclase"/>
</dbReference>
<dbReference type="EMBL" id="JMCG01000001">
    <property type="protein sequence ID" value="KGK11111.1"/>
    <property type="molecule type" value="Genomic_DNA"/>
</dbReference>
<dbReference type="SUPFAM" id="SSF47188">
    <property type="entry name" value="Hemerythrin-like"/>
    <property type="match status" value="1"/>
</dbReference>
<evidence type="ECO:0000256" key="6">
    <source>
        <dbReference type="ARBA" id="ARBA00034247"/>
    </source>
</evidence>
<dbReference type="PANTHER" id="PTHR45138:SF9">
    <property type="entry name" value="DIGUANYLATE CYCLASE DGCM-RELATED"/>
    <property type="match status" value="1"/>
</dbReference>
<dbReference type="Gene3D" id="1.20.120.50">
    <property type="entry name" value="Hemerythrin-like"/>
    <property type="match status" value="1"/>
</dbReference>
<dbReference type="CDD" id="cd01949">
    <property type="entry name" value="GGDEF"/>
    <property type="match status" value="1"/>
</dbReference>
<protein>
    <recommendedName>
        <fullName evidence="3">diguanylate cyclase</fullName>
        <ecNumber evidence="3">2.7.7.65</ecNumber>
    </recommendedName>
</protein>
<evidence type="ECO:0000256" key="4">
    <source>
        <dbReference type="ARBA" id="ARBA00022723"/>
    </source>
</evidence>
<comment type="caution">
    <text evidence="10">The sequence shown here is derived from an EMBL/GenBank/DDBJ whole genome shotgun (WGS) entry which is preliminary data.</text>
</comment>
<keyword evidence="5" id="KW-0408">Iron</keyword>
<organism evidence="10 11">
    <name type="scientific">Vibrio navarrensis</name>
    <dbReference type="NCBI Taxonomy" id="29495"/>
    <lineage>
        <taxon>Bacteria</taxon>
        <taxon>Pseudomonadati</taxon>
        <taxon>Pseudomonadota</taxon>
        <taxon>Gammaproteobacteria</taxon>
        <taxon>Vibrionales</taxon>
        <taxon>Vibrionaceae</taxon>
        <taxon>Vibrio</taxon>
    </lineage>
</organism>
<feature type="domain" description="GGDEF" evidence="9">
    <location>
        <begin position="236"/>
        <end position="369"/>
    </location>
</feature>
<dbReference type="Proteomes" id="UP000029994">
    <property type="component" value="Unassembled WGS sequence"/>
</dbReference>
<dbReference type="GeneID" id="43682993"/>
<comment type="catalytic activity">
    <reaction evidence="6">
        <text>2 GTP = 3',3'-c-di-GMP + 2 diphosphate</text>
        <dbReference type="Rhea" id="RHEA:24898"/>
        <dbReference type="ChEBI" id="CHEBI:33019"/>
        <dbReference type="ChEBI" id="CHEBI:37565"/>
        <dbReference type="ChEBI" id="CHEBI:58805"/>
        <dbReference type="EC" id="2.7.7.65"/>
    </reaction>
</comment>
<dbReference type="PROSITE" id="PS00550">
    <property type="entry name" value="HEMERYTHRINS"/>
    <property type="match status" value="1"/>
</dbReference>
<evidence type="ECO:0000313" key="10">
    <source>
        <dbReference type="EMBL" id="KGK11111.1"/>
    </source>
</evidence>
<evidence type="ECO:0000256" key="8">
    <source>
        <dbReference type="SAM" id="MobiDB-lite"/>
    </source>
</evidence>
<keyword evidence="11" id="KW-1185">Reference proteome</keyword>
<evidence type="ECO:0000256" key="2">
    <source>
        <dbReference type="ARBA" id="ARBA00010587"/>
    </source>
</evidence>
<feature type="region of interest" description="Disordered" evidence="8">
    <location>
        <begin position="365"/>
        <end position="388"/>
    </location>
</feature>
<dbReference type="RefSeq" id="WP_052079791.1">
    <property type="nucleotide sequence ID" value="NZ_CP061845.1"/>
</dbReference>
<dbReference type="GO" id="GO:0052621">
    <property type="term" value="F:diguanylate cyclase activity"/>
    <property type="evidence" value="ECO:0007669"/>
    <property type="project" value="UniProtKB-EC"/>
</dbReference>
<keyword evidence="4" id="KW-0479">Metal-binding</keyword>
<dbReference type="SMART" id="SM00267">
    <property type="entry name" value="GGDEF"/>
    <property type="match status" value="1"/>
</dbReference>
<dbReference type="Pfam" id="PF01814">
    <property type="entry name" value="Hemerythrin"/>
    <property type="match status" value="1"/>
</dbReference>
<name>A0A099LUH4_9VIBR</name>
<gene>
    <name evidence="10" type="ORF">EA26_07255</name>
</gene>
<reference evidence="10 11" key="1">
    <citation type="submission" date="2014-04" db="EMBL/GenBank/DDBJ databases">
        <title>Genome sequencing of Vibrio navarrensis strains.</title>
        <authorList>
            <person name="Gladney L.M."/>
            <person name="Katz L.S."/>
            <person name="Marino-Ramirez L."/>
            <person name="Jordan I.K."/>
        </authorList>
    </citation>
    <scope>NUCLEOTIDE SEQUENCE [LARGE SCALE GENOMIC DNA]</scope>
    <source>
        <strain evidence="10 11">ATCC 51183</strain>
    </source>
</reference>
<dbReference type="GO" id="GO:0005886">
    <property type="term" value="C:plasma membrane"/>
    <property type="evidence" value="ECO:0007669"/>
    <property type="project" value="TreeGrafter"/>
</dbReference>
<dbReference type="GO" id="GO:1902201">
    <property type="term" value="P:negative regulation of bacterial-type flagellum-dependent cell motility"/>
    <property type="evidence" value="ECO:0007669"/>
    <property type="project" value="TreeGrafter"/>
</dbReference>
<accession>A0A099LUH4</accession>
<evidence type="ECO:0000256" key="3">
    <source>
        <dbReference type="ARBA" id="ARBA00012528"/>
    </source>
</evidence>
<dbReference type="InterPro" id="IPR000160">
    <property type="entry name" value="GGDEF_dom"/>
</dbReference>
<dbReference type="NCBIfam" id="TIGR02481">
    <property type="entry name" value="hemeryth_dom"/>
    <property type="match status" value="1"/>
</dbReference>
<dbReference type="InterPro" id="IPR029787">
    <property type="entry name" value="Nucleotide_cyclase"/>
</dbReference>
<keyword evidence="7" id="KW-0175">Coiled coil</keyword>
<dbReference type="InterPro" id="IPR050469">
    <property type="entry name" value="Diguanylate_Cyclase"/>
</dbReference>
<evidence type="ECO:0000256" key="5">
    <source>
        <dbReference type="ARBA" id="ARBA00023004"/>
    </source>
</evidence>
<evidence type="ECO:0000259" key="9">
    <source>
        <dbReference type="PROSITE" id="PS50887"/>
    </source>
</evidence>
<comment type="cofactor">
    <cofactor evidence="1">
        <name>Mg(2+)</name>
        <dbReference type="ChEBI" id="CHEBI:18420"/>
    </cofactor>
</comment>
<dbReference type="EC" id="2.7.7.65" evidence="3"/>
<dbReference type="NCBIfam" id="TIGR00254">
    <property type="entry name" value="GGDEF"/>
    <property type="match status" value="1"/>
</dbReference>
<dbReference type="SUPFAM" id="SSF55073">
    <property type="entry name" value="Nucleotide cyclase"/>
    <property type="match status" value="1"/>
</dbReference>
<dbReference type="GO" id="GO:0046872">
    <property type="term" value="F:metal ion binding"/>
    <property type="evidence" value="ECO:0007669"/>
    <property type="project" value="UniProtKB-KW"/>
</dbReference>
<dbReference type="FunFam" id="3.30.70.270:FF:000001">
    <property type="entry name" value="Diguanylate cyclase domain protein"/>
    <property type="match status" value="1"/>
</dbReference>
<dbReference type="InterPro" id="IPR035938">
    <property type="entry name" value="Hemerythrin-like_sf"/>
</dbReference>